<evidence type="ECO:0000259" key="2">
    <source>
        <dbReference type="Pfam" id="PF13635"/>
    </source>
</evidence>
<dbReference type="SUPFAM" id="SSF52540">
    <property type="entry name" value="P-loop containing nucleoside triphosphate hydrolases"/>
    <property type="match status" value="1"/>
</dbReference>
<dbReference type="Pfam" id="PF13635">
    <property type="entry name" value="DUF4143"/>
    <property type="match status" value="1"/>
</dbReference>
<dbReference type="EMBL" id="JBHPKH010000005">
    <property type="protein sequence ID" value="MFC1572158.1"/>
    <property type="molecule type" value="Genomic_DNA"/>
</dbReference>
<dbReference type="GO" id="GO:0005524">
    <property type="term" value="F:ATP binding"/>
    <property type="evidence" value="ECO:0007669"/>
    <property type="project" value="UniProtKB-KW"/>
</dbReference>
<dbReference type="Pfam" id="PF13173">
    <property type="entry name" value="AAA_14"/>
    <property type="match status" value="1"/>
</dbReference>
<evidence type="ECO:0000313" key="4">
    <source>
        <dbReference type="Proteomes" id="UP001593833"/>
    </source>
</evidence>
<name>A0ABV6YIK8_UNCEI</name>
<keyword evidence="3" id="KW-0067">ATP-binding</keyword>
<dbReference type="PANTHER" id="PTHR33295:SF8">
    <property type="entry name" value="AAA+ ATPASE DOMAIN-CONTAINING PROTEIN"/>
    <property type="match status" value="1"/>
</dbReference>
<dbReference type="Proteomes" id="UP001593833">
    <property type="component" value="Unassembled WGS sequence"/>
</dbReference>
<sequence length="436" mass="51153">MREILEELIDDFQERDLPRPIPRDQQPIELRGKATVVVGMRRVGKTWFCYQQIQRLLEEGVPKEQLLYLNFEDERLLPFGAKDFQTILDVYFSRLPALKDVQCHFFLDEVQRIDGWEMFVRRVLDNERISVWITGFSSRLLSREIATSLRGRSLPTEIFPLSFAEFLRFQGVELPSPRRFGTRTRAILQNMAQRYLDRGGFPELQSVESDEIRRQVLRNHLDVVLLRDVVERYSVTNVAALRRLIRHIMSAPATRFSVNKFYNSLRSQGISCTKDNLYQYLDHLVDAYLVHQASIHSRSEKVRQVNPRKIYTCDSGYAGAGLTAMTMDRGAILENMVYTHLRRQGLRPEYVMMKNGLEVDFFLPARRVADRLLIQVCWTLENEATRRREVTAIREGIRELRLKAGTIVTWNEHERIDDKIEAVPAYRWLLEDQSID</sequence>
<evidence type="ECO:0000259" key="1">
    <source>
        <dbReference type="Pfam" id="PF13173"/>
    </source>
</evidence>
<keyword evidence="4" id="KW-1185">Reference proteome</keyword>
<feature type="domain" description="DUF4143" evidence="2">
    <location>
        <begin position="227"/>
        <end position="377"/>
    </location>
</feature>
<accession>A0ABV6YIK8</accession>
<comment type="caution">
    <text evidence="3">The sequence shown here is derived from an EMBL/GenBank/DDBJ whole genome shotgun (WGS) entry which is preliminary data.</text>
</comment>
<reference evidence="3 4" key="1">
    <citation type="submission" date="2024-09" db="EMBL/GenBank/DDBJ databases">
        <authorList>
            <person name="D'Angelo T."/>
        </authorList>
    </citation>
    <scope>NUCLEOTIDE SEQUENCE [LARGE SCALE GENOMIC DNA]</scope>
    <source>
        <strain evidence="3">SAG AM-320-E07</strain>
    </source>
</reference>
<feature type="domain" description="AAA" evidence="1">
    <location>
        <begin position="33"/>
        <end position="167"/>
    </location>
</feature>
<organism evidence="3 4">
    <name type="scientific">Eiseniibacteriota bacterium</name>
    <dbReference type="NCBI Taxonomy" id="2212470"/>
    <lineage>
        <taxon>Bacteria</taxon>
        <taxon>Candidatus Eiseniibacteriota</taxon>
    </lineage>
</organism>
<keyword evidence="3" id="KW-0547">Nucleotide-binding</keyword>
<protein>
    <submittedName>
        <fullName evidence="3">ATP-binding protein</fullName>
    </submittedName>
</protein>
<dbReference type="InterPro" id="IPR025420">
    <property type="entry name" value="DUF4143"/>
</dbReference>
<proteinExistence type="predicted"/>
<gene>
    <name evidence="3" type="ORF">ACFL6M_01040</name>
</gene>
<dbReference type="PANTHER" id="PTHR33295">
    <property type="entry name" value="ATPASE"/>
    <property type="match status" value="1"/>
</dbReference>
<evidence type="ECO:0000313" key="3">
    <source>
        <dbReference type="EMBL" id="MFC1572158.1"/>
    </source>
</evidence>
<dbReference type="InterPro" id="IPR041682">
    <property type="entry name" value="AAA_14"/>
</dbReference>
<dbReference type="InterPro" id="IPR027417">
    <property type="entry name" value="P-loop_NTPase"/>
</dbReference>